<evidence type="ECO:0000256" key="1">
    <source>
        <dbReference type="SAM" id="MobiDB-lite"/>
    </source>
</evidence>
<sequence length="364" mass="41356">MKVIGIKFKEGGKVYYFAPREDETYEEGMQVVVETSKSTEFATVAFLPREAEESEITQPLKPILRIATDKDRETVRRNAERRPQALKTAQEKIEKHGLDMKLIDCEFAFDGNKVVFYFAAEGRVDFRELVKDLASTFHMRIELRQVGIRDETRILGGFGPCGRECCCAGALPEFRKVSIKMAKVQGLSLNPSKISGLCGRLMCCLSYENEYYSEAYKKMPRIGAEVSTPEGRGTVVSDNMLKMLVRVKIEKDGGLVYKDFPVADVTVRAKGAAAAEEEEEEAERADRPERAEKGERRAEKQGERRRERKERPEREPRGEQGERKKNRPQENRQNRRGKPGREERPSRREGQAAPGEGAEAPSEE</sequence>
<feature type="domain" description="PSP1 C-terminal" evidence="2">
    <location>
        <begin position="61"/>
        <end position="146"/>
    </location>
</feature>
<dbReference type="AlphaFoldDB" id="A0A9D2IIC2"/>
<evidence type="ECO:0000313" key="3">
    <source>
        <dbReference type="EMBL" id="HIZ10329.1"/>
    </source>
</evidence>
<dbReference type="Proteomes" id="UP000824025">
    <property type="component" value="Unassembled WGS sequence"/>
</dbReference>
<feature type="compositionally biased region" description="Low complexity" evidence="1">
    <location>
        <begin position="351"/>
        <end position="364"/>
    </location>
</feature>
<dbReference type="InterPro" id="IPR007557">
    <property type="entry name" value="PSP1_C"/>
</dbReference>
<organism evidence="3 4">
    <name type="scientific">Candidatus Borkfalkia avicola</name>
    <dbReference type="NCBI Taxonomy" id="2838503"/>
    <lineage>
        <taxon>Bacteria</taxon>
        <taxon>Bacillati</taxon>
        <taxon>Bacillota</taxon>
        <taxon>Clostridia</taxon>
        <taxon>Christensenellales</taxon>
        <taxon>Christensenellaceae</taxon>
        <taxon>Candidatus Borkfalkia</taxon>
    </lineage>
</organism>
<evidence type="ECO:0000259" key="2">
    <source>
        <dbReference type="PROSITE" id="PS51411"/>
    </source>
</evidence>
<name>A0A9D2IIC2_9FIRM</name>
<dbReference type="NCBIfam" id="NF041131">
    <property type="entry name" value="RicT_YaaT_fam"/>
    <property type="match status" value="1"/>
</dbReference>
<evidence type="ECO:0000313" key="4">
    <source>
        <dbReference type="Proteomes" id="UP000824025"/>
    </source>
</evidence>
<dbReference type="PANTHER" id="PTHR43830:SF3">
    <property type="entry name" value="PROTEIN PSP1"/>
    <property type="match status" value="1"/>
</dbReference>
<dbReference type="EMBL" id="DXCF01000037">
    <property type="protein sequence ID" value="HIZ10329.1"/>
    <property type="molecule type" value="Genomic_DNA"/>
</dbReference>
<feature type="compositionally biased region" description="Basic and acidic residues" evidence="1">
    <location>
        <begin position="284"/>
        <end position="350"/>
    </location>
</feature>
<dbReference type="GO" id="GO:0005737">
    <property type="term" value="C:cytoplasm"/>
    <property type="evidence" value="ECO:0007669"/>
    <property type="project" value="TreeGrafter"/>
</dbReference>
<dbReference type="InterPro" id="IPR047767">
    <property type="entry name" value="PSP1-like"/>
</dbReference>
<protein>
    <submittedName>
        <fullName evidence="3">Stage 0 sporulation protein</fullName>
    </submittedName>
</protein>
<dbReference type="Pfam" id="PF04468">
    <property type="entry name" value="PSP1"/>
    <property type="match status" value="1"/>
</dbReference>
<gene>
    <name evidence="3" type="ORF">H9726_07555</name>
</gene>
<dbReference type="PROSITE" id="PS51411">
    <property type="entry name" value="PSP1_C"/>
    <property type="match status" value="1"/>
</dbReference>
<proteinExistence type="predicted"/>
<reference evidence="3" key="2">
    <citation type="submission" date="2021-04" db="EMBL/GenBank/DDBJ databases">
        <authorList>
            <person name="Gilroy R."/>
        </authorList>
    </citation>
    <scope>NUCLEOTIDE SEQUENCE</scope>
    <source>
        <strain evidence="3">CHK192-19661</strain>
    </source>
</reference>
<comment type="caution">
    <text evidence="3">The sequence shown here is derived from an EMBL/GenBank/DDBJ whole genome shotgun (WGS) entry which is preliminary data.</text>
</comment>
<dbReference type="PANTHER" id="PTHR43830">
    <property type="entry name" value="PROTEIN PSP1"/>
    <property type="match status" value="1"/>
</dbReference>
<feature type="region of interest" description="Disordered" evidence="1">
    <location>
        <begin position="272"/>
        <end position="364"/>
    </location>
</feature>
<accession>A0A9D2IIC2</accession>
<reference evidence="3" key="1">
    <citation type="journal article" date="2021" name="PeerJ">
        <title>Extensive microbial diversity within the chicken gut microbiome revealed by metagenomics and culture.</title>
        <authorList>
            <person name="Gilroy R."/>
            <person name="Ravi A."/>
            <person name="Getino M."/>
            <person name="Pursley I."/>
            <person name="Horton D.L."/>
            <person name="Alikhan N.F."/>
            <person name="Baker D."/>
            <person name="Gharbi K."/>
            <person name="Hall N."/>
            <person name="Watson M."/>
            <person name="Adriaenssens E.M."/>
            <person name="Foster-Nyarko E."/>
            <person name="Jarju S."/>
            <person name="Secka A."/>
            <person name="Antonio M."/>
            <person name="Oren A."/>
            <person name="Chaudhuri R.R."/>
            <person name="La Ragione R."/>
            <person name="Hildebrand F."/>
            <person name="Pallen M.J."/>
        </authorList>
    </citation>
    <scope>NUCLEOTIDE SEQUENCE</scope>
    <source>
        <strain evidence="3">CHK192-19661</strain>
    </source>
</reference>